<name>A0A9P0TX16_PIEBR</name>
<dbReference type="AlphaFoldDB" id="A0A9P0TX16"/>
<organism evidence="1 2">
    <name type="scientific">Pieris brassicae</name>
    <name type="common">White butterfly</name>
    <name type="synonym">Large white butterfly</name>
    <dbReference type="NCBI Taxonomy" id="7116"/>
    <lineage>
        <taxon>Eukaryota</taxon>
        <taxon>Metazoa</taxon>
        <taxon>Ecdysozoa</taxon>
        <taxon>Arthropoda</taxon>
        <taxon>Hexapoda</taxon>
        <taxon>Insecta</taxon>
        <taxon>Pterygota</taxon>
        <taxon>Neoptera</taxon>
        <taxon>Endopterygota</taxon>
        <taxon>Lepidoptera</taxon>
        <taxon>Glossata</taxon>
        <taxon>Ditrysia</taxon>
        <taxon>Papilionoidea</taxon>
        <taxon>Pieridae</taxon>
        <taxon>Pierinae</taxon>
        <taxon>Pieris</taxon>
    </lineage>
</organism>
<keyword evidence="2" id="KW-1185">Reference proteome</keyword>
<protein>
    <submittedName>
        <fullName evidence="1">Uncharacterized protein</fullName>
    </submittedName>
</protein>
<accession>A0A9P0TX16</accession>
<evidence type="ECO:0000313" key="2">
    <source>
        <dbReference type="Proteomes" id="UP001152562"/>
    </source>
</evidence>
<reference evidence="1" key="1">
    <citation type="submission" date="2022-05" db="EMBL/GenBank/DDBJ databases">
        <authorList>
            <person name="Okamura Y."/>
        </authorList>
    </citation>
    <scope>NUCLEOTIDE SEQUENCE</scope>
</reference>
<proteinExistence type="predicted"/>
<evidence type="ECO:0000313" key="1">
    <source>
        <dbReference type="EMBL" id="CAH4037192.1"/>
    </source>
</evidence>
<sequence length="125" mass="13815">MSYSPYYSECAISYGPIGLHIGRNGRCLIVGRRCRQDGALGRTLGTALHQRHGDTHGDARVPRGAAYCRHPTTPRLVVTADSSTLHVNLNSNTAPITKLFPVDTRRCYRLLLYYSCSNDYAGITD</sequence>
<dbReference type="Proteomes" id="UP001152562">
    <property type="component" value="Unassembled WGS sequence"/>
</dbReference>
<dbReference type="EMBL" id="CALOZG010000085">
    <property type="protein sequence ID" value="CAH4037192.1"/>
    <property type="molecule type" value="Genomic_DNA"/>
</dbReference>
<gene>
    <name evidence="1" type="ORF">PIBRA_LOCUS12904</name>
</gene>
<comment type="caution">
    <text evidence="1">The sequence shown here is derived from an EMBL/GenBank/DDBJ whole genome shotgun (WGS) entry which is preliminary data.</text>
</comment>